<accession>A0A077EL92</accession>
<evidence type="ECO:0000259" key="2">
    <source>
        <dbReference type="Pfam" id="PF20448"/>
    </source>
</evidence>
<name>A0A077EL92_9FLAO</name>
<organism evidence="3 4">
    <name type="scientific">Elizabethkingia anophelis NUHP1</name>
    <dbReference type="NCBI Taxonomy" id="1338011"/>
    <lineage>
        <taxon>Bacteria</taxon>
        <taxon>Pseudomonadati</taxon>
        <taxon>Bacteroidota</taxon>
        <taxon>Flavobacteriia</taxon>
        <taxon>Flavobacteriales</taxon>
        <taxon>Weeksellaceae</taxon>
        <taxon>Elizabethkingia</taxon>
    </lineage>
</organism>
<protein>
    <recommendedName>
        <fullName evidence="2">DUF6705 domain-containing protein</fullName>
    </recommendedName>
</protein>
<dbReference type="AlphaFoldDB" id="A0A077EL92"/>
<dbReference type="STRING" id="1338011.BD94_3214"/>
<dbReference type="PROSITE" id="PS51257">
    <property type="entry name" value="PROKAR_LIPOPROTEIN"/>
    <property type="match status" value="1"/>
</dbReference>
<sequence length="212" mass="24889">MKHLFKILSLFLIALSCKAQSPVIDLHTSDFTNIENTYYKDIENFYGQFVGTWVYSDDVKTIRYRFAKKDMFYYQSQKSFYYDFLVGEMQYIENGVEKINSLNRVDLDFDIIFKYSMSSIAKIGYSFIPLCHECPHDVKRLAMSYDEPTNDDFELSAIFVMRRVVEDSVEKLKVQYKPNTMASGESQRDMSQPSTTTDFTIPYGDYTLVREN</sequence>
<reference evidence="3" key="2">
    <citation type="journal article" date="2015" name="Genome Biol. Evol.">
        <title>Complete Genome Sequence and Transcriptomic Analysis of the Novel Pathogen Elizabethkingia anophelis in Response to Oxidative Stress.</title>
        <authorList>
            <person name="Li Y."/>
            <person name="Liu Y."/>
            <person name="Chew S.C."/>
            <person name="Tay M."/>
            <person name="Salido M.M."/>
            <person name="Teo J."/>
            <person name="Lauro F.M."/>
            <person name="Givskov M."/>
            <person name="Yang L."/>
        </authorList>
    </citation>
    <scope>NUCLEOTIDE SEQUENCE</scope>
    <source>
        <strain evidence="3">NUHP1</strain>
    </source>
</reference>
<keyword evidence="1" id="KW-0732">Signal</keyword>
<dbReference type="EMBL" id="CP007547">
    <property type="protein sequence ID" value="AIL46989.1"/>
    <property type="molecule type" value="Genomic_DNA"/>
</dbReference>
<dbReference type="InterPro" id="IPR046551">
    <property type="entry name" value="DUF6705"/>
</dbReference>
<dbReference type="KEGG" id="eao:BD94_3214"/>
<dbReference type="RefSeq" id="WP_024566319.1">
    <property type="nucleotide sequence ID" value="NZ_CP007547.1"/>
</dbReference>
<dbReference type="Proteomes" id="UP000028933">
    <property type="component" value="Chromosome"/>
</dbReference>
<gene>
    <name evidence="3" type="ORF">BD94_3214</name>
</gene>
<feature type="signal peptide" evidence="1">
    <location>
        <begin position="1"/>
        <end position="21"/>
    </location>
</feature>
<evidence type="ECO:0000256" key="1">
    <source>
        <dbReference type="SAM" id="SignalP"/>
    </source>
</evidence>
<evidence type="ECO:0000313" key="4">
    <source>
        <dbReference type="Proteomes" id="UP000028933"/>
    </source>
</evidence>
<feature type="chain" id="PRO_5001717835" description="DUF6705 domain-containing protein" evidence="1">
    <location>
        <begin position="22"/>
        <end position="212"/>
    </location>
</feature>
<dbReference type="Pfam" id="PF20448">
    <property type="entry name" value="DUF6705"/>
    <property type="match status" value="1"/>
</dbReference>
<reference evidence="3" key="1">
    <citation type="journal article" date="2013" name="Lancet">
        <title>First case of E anophelis outbreak in an intensive-care unit.</title>
        <authorList>
            <person name="Teo J."/>
            <person name="Tan S.Y."/>
            <person name="Tay M."/>
            <person name="Ding Y."/>
            <person name="Kjelleberg S."/>
            <person name="Givskov M."/>
            <person name="Lin R.T."/>
            <person name="Yang L."/>
        </authorList>
    </citation>
    <scope>NUCLEOTIDE SEQUENCE [LARGE SCALE GENOMIC DNA]</scope>
    <source>
        <strain evidence="3">NUHP1</strain>
    </source>
</reference>
<evidence type="ECO:0000313" key="3">
    <source>
        <dbReference type="EMBL" id="AIL46989.1"/>
    </source>
</evidence>
<feature type="domain" description="DUF6705" evidence="2">
    <location>
        <begin position="1"/>
        <end position="211"/>
    </location>
</feature>
<proteinExistence type="predicted"/>
<dbReference type="HOGENOM" id="CLU_1531927_0_0_10"/>